<keyword evidence="9 14" id="KW-0663">Pyridoxal phosphate</keyword>
<dbReference type="PANTHER" id="PTHR43295">
    <property type="entry name" value="ARGININE DECARBOXYLASE"/>
    <property type="match status" value="1"/>
</dbReference>
<dbReference type="FunFam" id="3.20.20.10:FF:000001">
    <property type="entry name" value="Biosynthetic arginine decarboxylase"/>
    <property type="match status" value="1"/>
</dbReference>
<evidence type="ECO:0000259" key="16">
    <source>
        <dbReference type="Pfam" id="PF02784"/>
    </source>
</evidence>
<comment type="similarity">
    <text evidence="4">Belongs to the Orn/Lys/Arg decarboxylase class-II family. SpeA subfamily.</text>
</comment>
<evidence type="ECO:0000259" key="18">
    <source>
        <dbReference type="Pfam" id="PF17944"/>
    </source>
</evidence>
<evidence type="ECO:0000256" key="8">
    <source>
        <dbReference type="ARBA" id="ARBA00022842"/>
    </source>
</evidence>
<dbReference type="PRINTS" id="PR01179">
    <property type="entry name" value="ODADCRBXLASE"/>
</dbReference>
<dbReference type="PANTHER" id="PTHR43295:SF9">
    <property type="entry name" value="BIOSYNTHETIC ARGININE DECARBOXYLASE"/>
    <property type="match status" value="1"/>
</dbReference>
<feature type="domain" description="Orn/DAP/Arg decarboxylase 2 N-terminal" evidence="16">
    <location>
        <begin position="76"/>
        <end position="344"/>
    </location>
</feature>
<keyword evidence="12 19" id="KW-0456">Lyase</keyword>
<evidence type="ECO:0000256" key="5">
    <source>
        <dbReference type="ARBA" id="ARBA00012426"/>
    </source>
</evidence>
<dbReference type="InterPro" id="IPR022644">
    <property type="entry name" value="De-COase2_N"/>
</dbReference>
<evidence type="ECO:0000256" key="12">
    <source>
        <dbReference type="ARBA" id="ARBA00023239"/>
    </source>
</evidence>
<feature type="active site" description="Proton donor" evidence="15">
    <location>
        <position position="500"/>
    </location>
</feature>
<evidence type="ECO:0000256" key="11">
    <source>
        <dbReference type="ARBA" id="ARBA00023115"/>
    </source>
</evidence>
<comment type="cofactor">
    <cofactor evidence="1 14">
        <name>pyridoxal 5'-phosphate</name>
        <dbReference type="ChEBI" id="CHEBI:597326"/>
    </cofactor>
</comment>
<keyword evidence="8" id="KW-0460">Magnesium</keyword>
<gene>
    <name evidence="19" type="primary">speA</name>
    <name evidence="19" type="ORF">HKN21_09785</name>
</gene>
<dbReference type="Gene3D" id="1.20.58.930">
    <property type="match status" value="1"/>
</dbReference>
<keyword evidence="11" id="KW-0620">Polyamine biosynthesis</keyword>
<dbReference type="PROSITE" id="PS00878">
    <property type="entry name" value="ODR_DC_2_1"/>
    <property type="match status" value="1"/>
</dbReference>
<organism evidence="19 20">
    <name type="scientific">Eiseniibacteriota bacterium</name>
    <dbReference type="NCBI Taxonomy" id="2212470"/>
    <lineage>
        <taxon>Bacteria</taxon>
        <taxon>Candidatus Eiseniibacteriota</taxon>
    </lineage>
</organism>
<dbReference type="GO" id="GO:0046872">
    <property type="term" value="F:metal ion binding"/>
    <property type="evidence" value="ECO:0007669"/>
    <property type="project" value="UniProtKB-KW"/>
</dbReference>
<dbReference type="InterPro" id="IPR022653">
    <property type="entry name" value="De-COase2_pyr-phos_BS"/>
</dbReference>
<dbReference type="SUPFAM" id="SSF50621">
    <property type="entry name" value="Alanine racemase C-terminal domain-like"/>
    <property type="match status" value="1"/>
</dbReference>
<feature type="domain" description="Arginine decarboxylase C-terminal helical" evidence="18">
    <location>
        <begin position="577"/>
        <end position="627"/>
    </location>
</feature>
<dbReference type="NCBIfam" id="TIGR01273">
    <property type="entry name" value="speA"/>
    <property type="match status" value="1"/>
</dbReference>
<name>A0A7Y2H2F3_UNCEI</name>
<dbReference type="CDD" id="cd06830">
    <property type="entry name" value="PLPDE_III_ADC"/>
    <property type="match status" value="1"/>
</dbReference>
<dbReference type="Pfam" id="PF17944">
    <property type="entry name" value="Arg_decarbox_C"/>
    <property type="match status" value="1"/>
</dbReference>
<dbReference type="PIRSF" id="PIRSF001336">
    <property type="entry name" value="Arg_decrbxlase"/>
    <property type="match status" value="1"/>
</dbReference>
<evidence type="ECO:0000256" key="2">
    <source>
        <dbReference type="ARBA" id="ARBA00001946"/>
    </source>
</evidence>
<evidence type="ECO:0000256" key="10">
    <source>
        <dbReference type="ARBA" id="ARBA00023066"/>
    </source>
</evidence>
<sequence length="641" mass="72099">MADTRPWTIKNALELYNTPGWGAGYFGINDQGRVTVKAAKTAEPLDLYDLTMDLHSQGIGLPLLLRFSDILKARIASLNSRFEAAIKEFNYKNQYTTVYPIKVNQQSHVVEEILEFGREFGVGLETGSKPELLAVLALSTESDHMIVCNGYKDEEYLRLALMGQKLGHEVFMVLEMEQELELLFKVAEEIGVEPTVGIRVKLASTGTGRWADSSGEKSKFGLNPAQIVRVVDRLRSQGKLHWLKLLHFHIGSQVPDIRTIKAALGEVARFYSELRNLGVDITHVDVGGGLAVDYEGSRTTRSSSANYALSEYANDIVYTLAEVCEEKDLPMPHIMSESGRALTAHHALLLVNVIGVETQKVSPRILVNPDQDHQVLTLLAESLQDVTSRSVREVYHDALFAKERARELFNSDVLNIRDVARAEQLYLQILAAISKIAEKGAHEDILHEIKTELTDRYFCNFSVFQSLPDSWAIDQLFPIMPIHRLNERPTRRAHLQDVTCDSDGKIETYVGGRRKKDRIDLHPLKPGEPYVLGIFLTGAYQEILGDLHNLFGDTNAVHVHLKNGGYELGDVVRGDTVTDVLEYVEFKPQNLIKKFRKKVAKAELLTRVERNTFIAEYIEGLDGYTYLEGDETHAVMHEDSE</sequence>
<dbReference type="InterPro" id="IPR029066">
    <property type="entry name" value="PLP-binding_barrel"/>
</dbReference>
<comment type="function">
    <text evidence="3">Catalyzes the biosynthesis of agmatine from arginine.</text>
</comment>
<dbReference type="NCBIfam" id="NF003763">
    <property type="entry name" value="PRK05354.1"/>
    <property type="match status" value="1"/>
</dbReference>
<reference evidence="19 20" key="1">
    <citation type="submission" date="2020-03" db="EMBL/GenBank/DDBJ databases">
        <title>Metabolic flexibility allows generalist bacteria to become dominant in a frequently disturbed ecosystem.</title>
        <authorList>
            <person name="Chen Y.-J."/>
            <person name="Leung P.M."/>
            <person name="Bay S.K."/>
            <person name="Hugenholtz P."/>
            <person name="Kessler A.J."/>
            <person name="Shelley G."/>
            <person name="Waite D.W."/>
            <person name="Cook P.L."/>
            <person name="Greening C."/>
        </authorList>
    </citation>
    <scope>NUCLEOTIDE SEQUENCE [LARGE SCALE GENOMIC DNA]</scope>
    <source>
        <strain evidence="19">SS_bin_28</strain>
    </source>
</reference>
<dbReference type="PRINTS" id="PR01180">
    <property type="entry name" value="ARGDCRBXLASE"/>
</dbReference>
<dbReference type="AlphaFoldDB" id="A0A7Y2H2F3"/>
<evidence type="ECO:0000313" key="19">
    <source>
        <dbReference type="EMBL" id="NNF07039.1"/>
    </source>
</evidence>
<dbReference type="InterPro" id="IPR002985">
    <property type="entry name" value="Arg_decrbxlase"/>
</dbReference>
<evidence type="ECO:0000256" key="14">
    <source>
        <dbReference type="PIRSR" id="PIRSR001336-50"/>
    </source>
</evidence>
<keyword evidence="10" id="KW-0745">Spermidine biosynthesis</keyword>
<dbReference type="GO" id="GO:0006527">
    <property type="term" value="P:L-arginine catabolic process"/>
    <property type="evidence" value="ECO:0007669"/>
    <property type="project" value="InterPro"/>
</dbReference>
<evidence type="ECO:0000256" key="4">
    <source>
        <dbReference type="ARBA" id="ARBA00008357"/>
    </source>
</evidence>
<evidence type="ECO:0000256" key="15">
    <source>
        <dbReference type="PIRSR" id="PIRSR600183-50"/>
    </source>
</evidence>
<evidence type="ECO:0000313" key="20">
    <source>
        <dbReference type="Proteomes" id="UP000547674"/>
    </source>
</evidence>
<proteinExistence type="inferred from homology"/>
<dbReference type="GO" id="GO:0008295">
    <property type="term" value="P:spermidine biosynthetic process"/>
    <property type="evidence" value="ECO:0007669"/>
    <property type="project" value="UniProtKB-UniRule"/>
</dbReference>
<dbReference type="InterPro" id="IPR041128">
    <property type="entry name" value="Arg_decarbox_C"/>
</dbReference>
<evidence type="ECO:0000256" key="6">
    <source>
        <dbReference type="ARBA" id="ARBA00022723"/>
    </source>
</evidence>
<feature type="modified residue" description="N6-(pyridoxal phosphate)lysine" evidence="14">
    <location>
        <position position="102"/>
    </location>
</feature>
<dbReference type="Proteomes" id="UP000547674">
    <property type="component" value="Unassembled WGS sequence"/>
</dbReference>
<evidence type="ECO:0000256" key="3">
    <source>
        <dbReference type="ARBA" id="ARBA00002257"/>
    </source>
</evidence>
<dbReference type="Pfam" id="PF17810">
    <property type="entry name" value="Arg_decarb_HB"/>
    <property type="match status" value="1"/>
</dbReference>
<dbReference type="InterPro" id="IPR000183">
    <property type="entry name" value="Orn/DAP/Arg_de-COase"/>
</dbReference>
<accession>A0A7Y2H2F3</accession>
<comment type="caution">
    <text evidence="19">The sequence shown here is derived from an EMBL/GenBank/DDBJ whole genome shotgun (WGS) entry which is preliminary data.</text>
</comment>
<dbReference type="InterPro" id="IPR040634">
    <property type="entry name" value="Arg_decarb_HB"/>
</dbReference>
<evidence type="ECO:0000256" key="13">
    <source>
        <dbReference type="NCBIfam" id="TIGR01273"/>
    </source>
</evidence>
<dbReference type="Gene3D" id="3.20.20.10">
    <property type="entry name" value="Alanine racemase"/>
    <property type="match status" value="1"/>
</dbReference>
<dbReference type="Pfam" id="PF02784">
    <property type="entry name" value="Orn_Arg_deC_N"/>
    <property type="match status" value="1"/>
</dbReference>
<dbReference type="EC" id="4.1.1.19" evidence="5 13"/>
<keyword evidence="6" id="KW-0479">Metal-binding</keyword>
<dbReference type="SUPFAM" id="SSF51419">
    <property type="entry name" value="PLP-binding barrel"/>
    <property type="match status" value="1"/>
</dbReference>
<evidence type="ECO:0000256" key="9">
    <source>
        <dbReference type="ARBA" id="ARBA00022898"/>
    </source>
</evidence>
<comment type="cofactor">
    <cofactor evidence="2">
        <name>Mg(2+)</name>
        <dbReference type="ChEBI" id="CHEBI:18420"/>
    </cofactor>
</comment>
<dbReference type="GO" id="GO:0008792">
    <property type="term" value="F:arginine decarboxylase activity"/>
    <property type="evidence" value="ECO:0007669"/>
    <property type="project" value="UniProtKB-UniRule"/>
</dbReference>
<dbReference type="Gene3D" id="1.10.287.3440">
    <property type="match status" value="1"/>
</dbReference>
<feature type="domain" description="Arginine decarboxylase helical bundle" evidence="17">
    <location>
        <begin position="370"/>
        <end position="449"/>
    </location>
</feature>
<evidence type="ECO:0000256" key="1">
    <source>
        <dbReference type="ARBA" id="ARBA00001933"/>
    </source>
</evidence>
<dbReference type="InterPro" id="IPR009006">
    <property type="entry name" value="Ala_racemase/Decarboxylase_C"/>
</dbReference>
<dbReference type="GO" id="GO:0033388">
    <property type="term" value="P:putrescine biosynthetic process from arginine"/>
    <property type="evidence" value="ECO:0007669"/>
    <property type="project" value="UniProtKB-ARBA"/>
</dbReference>
<evidence type="ECO:0000256" key="7">
    <source>
        <dbReference type="ARBA" id="ARBA00022793"/>
    </source>
</evidence>
<evidence type="ECO:0000259" key="17">
    <source>
        <dbReference type="Pfam" id="PF17810"/>
    </source>
</evidence>
<dbReference type="Gene3D" id="2.40.37.10">
    <property type="entry name" value="Lyase, Ornithine Decarboxylase, Chain A, domain 1"/>
    <property type="match status" value="1"/>
</dbReference>
<feature type="non-terminal residue" evidence="19">
    <location>
        <position position="641"/>
    </location>
</feature>
<dbReference type="EMBL" id="JABDJR010000388">
    <property type="protein sequence ID" value="NNF07039.1"/>
    <property type="molecule type" value="Genomic_DNA"/>
</dbReference>
<keyword evidence="7" id="KW-0210">Decarboxylase</keyword>
<dbReference type="HAMAP" id="MF_01417">
    <property type="entry name" value="SpeA"/>
    <property type="match status" value="1"/>
</dbReference>
<protein>
    <recommendedName>
        <fullName evidence="5 13">Arginine decarboxylase</fullName>
        <ecNumber evidence="5 13">4.1.1.19</ecNumber>
    </recommendedName>
</protein>